<keyword evidence="3" id="KW-1185">Reference proteome</keyword>
<gene>
    <name evidence="2" type="ORF">DLM85_08795</name>
</gene>
<feature type="compositionally biased region" description="Basic residues" evidence="1">
    <location>
        <begin position="84"/>
        <end position="96"/>
    </location>
</feature>
<feature type="region of interest" description="Disordered" evidence="1">
    <location>
        <begin position="38"/>
        <end position="96"/>
    </location>
</feature>
<protein>
    <submittedName>
        <fullName evidence="2">Uncharacterized protein</fullName>
    </submittedName>
</protein>
<organism evidence="2 3">
    <name type="scientific">Hymenobacter edaphi</name>
    <dbReference type="NCBI Taxonomy" id="2211146"/>
    <lineage>
        <taxon>Bacteria</taxon>
        <taxon>Pseudomonadati</taxon>
        <taxon>Bacteroidota</taxon>
        <taxon>Cytophagia</taxon>
        <taxon>Cytophagales</taxon>
        <taxon>Hymenobacteraceae</taxon>
        <taxon>Hymenobacter</taxon>
    </lineage>
</organism>
<sequence length="111" mass="12467">MSEFLRLRRLSWLLLVLVVLAGPALSGCRLFHPYRIPNPKGPVVKVKKSKKKDPDATEAADGSSTDAAVEPAKVQKNSYDKNGLLKKPKMNRRKLKKKIGQRRFLGITLPF</sequence>
<evidence type="ECO:0000256" key="1">
    <source>
        <dbReference type="SAM" id="MobiDB-lite"/>
    </source>
</evidence>
<dbReference type="AlphaFoldDB" id="A0A328BQB2"/>
<proteinExistence type="predicted"/>
<name>A0A328BQB2_9BACT</name>
<evidence type="ECO:0000313" key="3">
    <source>
        <dbReference type="Proteomes" id="UP000248553"/>
    </source>
</evidence>
<dbReference type="EMBL" id="QHKM01000002">
    <property type="protein sequence ID" value="RAK68124.1"/>
    <property type="molecule type" value="Genomic_DNA"/>
</dbReference>
<reference evidence="3" key="1">
    <citation type="submission" date="2018-05" db="EMBL/GenBank/DDBJ databases">
        <authorList>
            <person name="Nie L."/>
        </authorList>
    </citation>
    <scope>NUCLEOTIDE SEQUENCE [LARGE SCALE GENOMIC DNA]</scope>
    <source>
        <strain evidence="3">NL</strain>
    </source>
</reference>
<dbReference type="Proteomes" id="UP000248553">
    <property type="component" value="Unassembled WGS sequence"/>
</dbReference>
<dbReference type="PROSITE" id="PS51257">
    <property type="entry name" value="PROKAR_LIPOPROTEIN"/>
    <property type="match status" value="1"/>
</dbReference>
<evidence type="ECO:0000313" key="2">
    <source>
        <dbReference type="EMBL" id="RAK68124.1"/>
    </source>
</evidence>
<dbReference type="OrthoDB" id="885543at2"/>
<dbReference type="RefSeq" id="WP_111477737.1">
    <property type="nucleotide sequence ID" value="NZ_QHKM01000002.1"/>
</dbReference>
<comment type="caution">
    <text evidence="2">The sequence shown here is derived from an EMBL/GenBank/DDBJ whole genome shotgun (WGS) entry which is preliminary data.</text>
</comment>
<accession>A0A328BQB2</accession>